<keyword evidence="2" id="KW-1185">Reference proteome</keyword>
<evidence type="ECO:0000313" key="1">
    <source>
        <dbReference type="EMBL" id="TNN67548.1"/>
    </source>
</evidence>
<dbReference type="AlphaFoldDB" id="A0A4Z2HP10"/>
<sequence>MTLIQGFRLQDVAAQIEKSTRLRERKQPCGDKDGEFRGQKCHRDISHLASLQIRQKCNQQADGQITEQRTGRTLLSGYPVFSDSMFILRSSGRRLRERSGIATRRCARAGGTRWIFLFVQGRKRRVSGRQPSGPAGAVVPGPLGLRSPLSVGLRRCGVASSPGDEEAGDAAGIKQSIWGSDMCSSLRDGCDGICEM</sequence>
<protein>
    <submittedName>
        <fullName evidence="1">Uncharacterized protein</fullName>
    </submittedName>
</protein>
<name>A0A4Z2HP10_9TELE</name>
<dbReference type="EMBL" id="SRLO01000202">
    <property type="protein sequence ID" value="TNN67548.1"/>
    <property type="molecule type" value="Genomic_DNA"/>
</dbReference>
<comment type="caution">
    <text evidence="1">The sequence shown here is derived from an EMBL/GenBank/DDBJ whole genome shotgun (WGS) entry which is preliminary data.</text>
</comment>
<evidence type="ECO:0000313" key="2">
    <source>
        <dbReference type="Proteomes" id="UP000314294"/>
    </source>
</evidence>
<dbReference type="Proteomes" id="UP000314294">
    <property type="component" value="Unassembled WGS sequence"/>
</dbReference>
<organism evidence="1 2">
    <name type="scientific">Liparis tanakae</name>
    <name type="common">Tanaka's snailfish</name>
    <dbReference type="NCBI Taxonomy" id="230148"/>
    <lineage>
        <taxon>Eukaryota</taxon>
        <taxon>Metazoa</taxon>
        <taxon>Chordata</taxon>
        <taxon>Craniata</taxon>
        <taxon>Vertebrata</taxon>
        <taxon>Euteleostomi</taxon>
        <taxon>Actinopterygii</taxon>
        <taxon>Neopterygii</taxon>
        <taxon>Teleostei</taxon>
        <taxon>Neoteleostei</taxon>
        <taxon>Acanthomorphata</taxon>
        <taxon>Eupercaria</taxon>
        <taxon>Perciformes</taxon>
        <taxon>Cottioidei</taxon>
        <taxon>Cottales</taxon>
        <taxon>Liparidae</taxon>
        <taxon>Liparis</taxon>
    </lineage>
</organism>
<accession>A0A4Z2HP10</accession>
<gene>
    <name evidence="1" type="ORF">EYF80_022221</name>
</gene>
<reference evidence="1 2" key="1">
    <citation type="submission" date="2019-03" db="EMBL/GenBank/DDBJ databases">
        <title>First draft genome of Liparis tanakae, snailfish: a comprehensive survey of snailfish specific genes.</title>
        <authorList>
            <person name="Kim W."/>
            <person name="Song I."/>
            <person name="Jeong J.-H."/>
            <person name="Kim D."/>
            <person name="Kim S."/>
            <person name="Ryu S."/>
            <person name="Song J.Y."/>
            <person name="Lee S.K."/>
        </authorList>
    </citation>
    <scope>NUCLEOTIDE SEQUENCE [LARGE SCALE GENOMIC DNA]</scope>
    <source>
        <tissue evidence="1">Muscle</tissue>
    </source>
</reference>
<proteinExistence type="predicted"/>